<feature type="region of interest" description="Disordered" evidence="1">
    <location>
        <begin position="1"/>
        <end position="59"/>
    </location>
</feature>
<dbReference type="HOGENOM" id="CLU_2961016_0_0_1"/>
<evidence type="ECO:0000313" key="3">
    <source>
        <dbReference type="Proteomes" id="UP000053424"/>
    </source>
</evidence>
<sequence>MPFVRVYSRESKKGKGKREREEEKENKIDSQRSTPYRESPQEQGGVERERTSRVSRDHV</sequence>
<evidence type="ECO:0000313" key="2">
    <source>
        <dbReference type="EMBL" id="KIM42285.1"/>
    </source>
</evidence>
<accession>A0A0C3C086</accession>
<feature type="compositionally biased region" description="Basic and acidic residues" evidence="1">
    <location>
        <begin position="45"/>
        <end position="59"/>
    </location>
</feature>
<proteinExistence type="predicted"/>
<organism evidence="2 3">
    <name type="scientific">Hebeloma cylindrosporum</name>
    <dbReference type="NCBI Taxonomy" id="76867"/>
    <lineage>
        <taxon>Eukaryota</taxon>
        <taxon>Fungi</taxon>
        <taxon>Dikarya</taxon>
        <taxon>Basidiomycota</taxon>
        <taxon>Agaricomycotina</taxon>
        <taxon>Agaricomycetes</taxon>
        <taxon>Agaricomycetidae</taxon>
        <taxon>Agaricales</taxon>
        <taxon>Agaricineae</taxon>
        <taxon>Hymenogastraceae</taxon>
        <taxon>Hebeloma</taxon>
    </lineage>
</organism>
<reference evidence="3" key="2">
    <citation type="submission" date="2015-01" db="EMBL/GenBank/DDBJ databases">
        <title>Evolutionary Origins and Diversification of the Mycorrhizal Mutualists.</title>
        <authorList>
            <consortium name="DOE Joint Genome Institute"/>
            <consortium name="Mycorrhizal Genomics Consortium"/>
            <person name="Kohler A."/>
            <person name="Kuo A."/>
            <person name="Nagy L.G."/>
            <person name="Floudas D."/>
            <person name="Copeland A."/>
            <person name="Barry K.W."/>
            <person name="Cichocki N."/>
            <person name="Veneault-Fourrey C."/>
            <person name="LaButti K."/>
            <person name="Lindquist E.A."/>
            <person name="Lipzen A."/>
            <person name="Lundell T."/>
            <person name="Morin E."/>
            <person name="Murat C."/>
            <person name="Riley R."/>
            <person name="Ohm R."/>
            <person name="Sun H."/>
            <person name="Tunlid A."/>
            <person name="Henrissat B."/>
            <person name="Grigoriev I.V."/>
            <person name="Hibbett D.S."/>
            <person name="Martin F."/>
        </authorList>
    </citation>
    <scope>NUCLEOTIDE SEQUENCE [LARGE SCALE GENOMIC DNA]</scope>
    <source>
        <strain evidence="3">h7</strain>
    </source>
</reference>
<name>A0A0C3C086_HEBCY</name>
<protein>
    <submittedName>
        <fullName evidence="2">Uncharacterized protein</fullName>
    </submittedName>
</protein>
<gene>
    <name evidence="2" type="ORF">M413DRAFT_444716</name>
</gene>
<dbReference type="EMBL" id="KN831778">
    <property type="protein sequence ID" value="KIM42285.1"/>
    <property type="molecule type" value="Genomic_DNA"/>
</dbReference>
<dbReference type="AlphaFoldDB" id="A0A0C3C086"/>
<reference evidence="2 3" key="1">
    <citation type="submission" date="2014-04" db="EMBL/GenBank/DDBJ databases">
        <authorList>
            <consortium name="DOE Joint Genome Institute"/>
            <person name="Kuo A."/>
            <person name="Gay G."/>
            <person name="Dore J."/>
            <person name="Kohler A."/>
            <person name="Nagy L.G."/>
            <person name="Floudas D."/>
            <person name="Copeland A."/>
            <person name="Barry K.W."/>
            <person name="Cichocki N."/>
            <person name="Veneault-Fourrey C."/>
            <person name="LaButti K."/>
            <person name="Lindquist E.A."/>
            <person name="Lipzen A."/>
            <person name="Lundell T."/>
            <person name="Morin E."/>
            <person name="Murat C."/>
            <person name="Sun H."/>
            <person name="Tunlid A."/>
            <person name="Henrissat B."/>
            <person name="Grigoriev I.V."/>
            <person name="Hibbett D.S."/>
            <person name="Martin F."/>
            <person name="Nordberg H.P."/>
            <person name="Cantor M.N."/>
            <person name="Hua S.X."/>
        </authorList>
    </citation>
    <scope>NUCLEOTIDE SEQUENCE [LARGE SCALE GENOMIC DNA]</scope>
    <source>
        <strain evidence="3">h7</strain>
    </source>
</reference>
<dbReference type="Proteomes" id="UP000053424">
    <property type="component" value="Unassembled WGS sequence"/>
</dbReference>
<keyword evidence="3" id="KW-1185">Reference proteome</keyword>
<evidence type="ECO:0000256" key="1">
    <source>
        <dbReference type="SAM" id="MobiDB-lite"/>
    </source>
</evidence>
<feature type="compositionally biased region" description="Basic and acidic residues" evidence="1">
    <location>
        <begin position="7"/>
        <end position="30"/>
    </location>
</feature>